<dbReference type="InterPro" id="IPR038746">
    <property type="entry name" value="Atat"/>
</dbReference>
<evidence type="ECO:0000256" key="1">
    <source>
        <dbReference type="ARBA" id="ARBA00022679"/>
    </source>
</evidence>
<proteinExistence type="predicted"/>
<dbReference type="PROSITE" id="PS51730">
    <property type="entry name" value="GNAT_ATAT"/>
    <property type="match status" value="1"/>
</dbReference>
<dbReference type="Gene3D" id="3.40.630.30">
    <property type="match status" value="1"/>
</dbReference>
<dbReference type="PANTHER" id="PTHR12327">
    <property type="entry name" value="ALPHA-TUBULIN N-ACETYLTRANSFERASE 1"/>
    <property type="match status" value="1"/>
</dbReference>
<evidence type="ECO:0000256" key="3">
    <source>
        <dbReference type="SAM" id="MobiDB-lite"/>
    </source>
</evidence>
<dbReference type="AlphaFoldDB" id="A0A7J6MKN9"/>
<organism evidence="5 6">
    <name type="scientific">Perkinsus chesapeaki</name>
    <name type="common">Clam parasite</name>
    <name type="synonym">Perkinsus andrewsi</name>
    <dbReference type="NCBI Taxonomy" id="330153"/>
    <lineage>
        <taxon>Eukaryota</taxon>
        <taxon>Sar</taxon>
        <taxon>Alveolata</taxon>
        <taxon>Perkinsozoa</taxon>
        <taxon>Perkinsea</taxon>
        <taxon>Perkinsida</taxon>
        <taxon>Perkinsidae</taxon>
        <taxon>Perkinsus</taxon>
    </lineage>
</organism>
<dbReference type="OrthoDB" id="447510at2759"/>
<evidence type="ECO:0000313" key="6">
    <source>
        <dbReference type="Proteomes" id="UP000591131"/>
    </source>
</evidence>
<keyword evidence="2" id="KW-0012">Acyltransferase</keyword>
<evidence type="ECO:0000259" key="4">
    <source>
        <dbReference type="PROSITE" id="PS51730"/>
    </source>
</evidence>
<dbReference type="PANTHER" id="PTHR12327:SF0">
    <property type="entry name" value="ALPHA-TUBULIN N-ACETYLTRANSFERASE 1"/>
    <property type="match status" value="1"/>
</dbReference>
<dbReference type="InterPro" id="IPR007965">
    <property type="entry name" value="GNAT_ATAT"/>
</dbReference>
<keyword evidence="1 5" id="KW-0808">Transferase</keyword>
<gene>
    <name evidence="5" type="primary">ATAT1</name>
    <name evidence="5" type="ORF">FOL47_000994</name>
</gene>
<evidence type="ECO:0000256" key="2">
    <source>
        <dbReference type="ARBA" id="ARBA00023315"/>
    </source>
</evidence>
<keyword evidence="6" id="KW-1185">Reference proteome</keyword>
<reference evidence="5 6" key="1">
    <citation type="submission" date="2020-04" db="EMBL/GenBank/DDBJ databases">
        <title>Perkinsus chesapeaki whole genome sequence.</title>
        <authorList>
            <person name="Bogema D.R."/>
        </authorList>
    </citation>
    <scope>NUCLEOTIDE SEQUENCE [LARGE SCALE GENOMIC DNA]</scope>
    <source>
        <strain evidence="5">ATCC PRA-425</strain>
    </source>
</reference>
<dbReference type="GO" id="GO:0005874">
    <property type="term" value="C:microtubule"/>
    <property type="evidence" value="ECO:0007669"/>
    <property type="project" value="InterPro"/>
</dbReference>
<dbReference type="GO" id="GO:0019799">
    <property type="term" value="F:tubulin N-acetyltransferase activity"/>
    <property type="evidence" value="ECO:0007669"/>
    <property type="project" value="InterPro"/>
</dbReference>
<feature type="compositionally biased region" description="Polar residues" evidence="3">
    <location>
        <begin position="256"/>
        <end position="274"/>
    </location>
</feature>
<dbReference type="Pfam" id="PF05301">
    <property type="entry name" value="Acetyltransf_16"/>
    <property type="match status" value="1"/>
</dbReference>
<feature type="domain" description="N-acetyltransferase" evidence="4">
    <location>
        <begin position="1"/>
        <end position="136"/>
    </location>
</feature>
<protein>
    <submittedName>
        <fullName evidence="5">Alpha-tubulin N-acetyltransferase 1</fullName>
    </submittedName>
</protein>
<dbReference type="Proteomes" id="UP000591131">
    <property type="component" value="Unassembled WGS sequence"/>
</dbReference>
<evidence type="ECO:0000313" key="5">
    <source>
        <dbReference type="EMBL" id="KAF4672054.1"/>
    </source>
</evidence>
<feature type="region of interest" description="Disordered" evidence="3">
    <location>
        <begin position="254"/>
        <end position="274"/>
    </location>
</feature>
<name>A0A7J6MKN9_PERCH</name>
<comment type="caution">
    <text evidence="5">The sequence shown here is derived from an EMBL/GenBank/DDBJ whole genome shotgun (WGS) entry which is preliminary data.</text>
</comment>
<accession>A0A7J6MKN9</accession>
<dbReference type="EMBL" id="JAAPAO010000121">
    <property type="protein sequence ID" value="KAF4672054.1"/>
    <property type="molecule type" value="Genomic_DNA"/>
</dbReference>
<sequence length="274" mass="30951">MQTDFDCYETLGIAWSNRLHEIVVVDPAKVGCKRLFVAHEDSPLIEILPLCVREATIERELDTQVLDFYVHESCQRCGVGLALFQAMLDREGVHPASIGNSIGEPSPKLLSFLSKHYRLDKYSPQANKFVIFSEYFKKERKLYLKQEVRACVDAFSKPSQSDFAKKRVDAPTYQSTHNELLNFEPTTMALKKGDGSENEEELNTQDALSSVAQVIADVPSLGRAALSGCERQHQLEMIALQRSLNESQKKLDSMKAESQQNSAQVTTYTLRRPF</sequence>